<proteinExistence type="predicted"/>
<dbReference type="PATRIC" id="fig|797303.5.peg.184"/>
<dbReference type="PANTHER" id="PTHR42951:SF15">
    <property type="entry name" value="METALLO-BETA-LACTAMASE SUPERFAMILY PROTEIN"/>
    <property type="match status" value="1"/>
</dbReference>
<evidence type="ECO:0000259" key="1">
    <source>
        <dbReference type="SMART" id="SM00849"/>
    </source>
</evidence>
<evidence type="ECO:0000313" key="3">
    <source>
        <dbReference type="Proteomes" id="UP000011593"/>
    </source>
</evidence>
<dbReference type="PANTHER" id="PTHR42951">
    <property type="entry name" value="METALLO-BETA-LACTAMASE DOMAIN-CONTAINING"/>
    <property type="match status" value="1"/>
</dbReference>
<comment type="caution">
    <text evidence="2">The sequence shown here is derived from an EMBL/GenBank/DDBJ whole genome shotgun (WGS) entry which is preliminary data.</text>
</comment>
<dbReference type="InterPro" id="IPR050855">
    <property type="entry name" value="NDM-1-like"/>
</dbReference>
<gene>
    <name evidence="2" type="ORF">C488_00889</name>
</gene>
<dbReference type="Proteomes" id="UP000011593">
    <property type="component" value="Unassembled WGS sequence"/>
</dbReference>
<dbReference type="AlphaFoldDB" id="L9Z5U1"/>
<evidence type="ECO:0000313" key="2">
    <source>
        <dbReference type="EMBL" id="ELY81749.1"/>
    </source>
</evidence>
<dbReference type="EMBL" id="AOIE01000004">
    <property type="protein sequence ID" value="ELY81749.1"/>
    <property type="molecule type" value="Genomic_DNA"/>
</dbReference>
<accession>L9Z5U1</accession>
<dbReference type="Pfam" id="PF00753">
    <property type="entry name" value="Lactamase_B"/>
    <property type="match status" value="1"/>
</dbReference>
<dbReference type="SMART" id="SM00849">
    <property type="entry name" value="Lactamase_B"/>
    <property type="match status" value="1"/>
</dbReference>
<dbReference type="SUPFAM" id="SSF56281">
    <property type="entry name" value="Metallo-hydrolase/oxidoreductase"/>
    <property type="match status" value="1"/>
</dbReference>
<dbReference type="CDD" id="cd07721">
    <property type="entry name" value="yflN-like_MBL-fold"/>
    <property type="match status" value="1"/>
</dbReference>
<dbReference type="Gene3D" id="3.60.15.10">
    <property type="entry name" value="Ribonuclease Z/Hydroxyacylglutathione hydrolase-like"/>
    <property type="match status" value="1"/>
</dbReference>
<dbReference type="InterPro" id="IPR001279">
    <property type="entry name" value="Metallo-B-lactamas"/>
</dbReference>
<name>L9Z5U1_NATP1</name>
<keyword evidence="3" id="KW-1185">Reference proteome</keyword>
<feature type="domain" description="Metallo-beta-lactamase" evidence="1">
    <location>
        <begin position="33"/>
        <end position="216"/>
    </location>
</feature>
<dbReference type="InterPro" id="IPR036866">
    <property type="entry name" value="RibonucZ/Hydroxyglut_hydro"/>
</dbReference>
<sequence length="236" mass="25244">MVGVDGSSMATDERDAGVHVLPLTVEYGGREITITPTLVETERGPILIDAGPEGAREGIRTHLRSLGYELTDVWLILITHHDGDHAGGLAALLEDVDAVVATHRAEAPYVRGEREPIKGDGDRYPPAAVDIELAAGVRFPTLAGPMEVVATPGHAPGHVSLYLPEGNLLIAGDALVADGDEPLSGPKPHFTPEMEQATESVGRLADREIDHVVCFHGGYVDRGSERIREIHEELRA</sequence>
<organism evidence="2 3">
    <name type="scientific">Natrinema pellirubrum (strain DSM 15624 / CIP 106293 / JCM 10476 / NCIMB 786 / 157)</name>
    <dbReference type="NCBI Taxonomy" id="797303"/>
    <lineage>
        <taxon>Archaea</taxon>
        <taxon>Methanobacteriati</taxon>
        <taxon>Methanobacteriota</taxon>
        <taxon>Stenosarchaea group</taxon>
        <taxon>Halobacteria</taxon>
        <taxon>Halobacteriales</taxon>
        <taxon>Natrialbaceae</taxon>
        <taxon>Natrinema</taxon>
    </lineage>
</organism>
<reference evidence="2 3" key="1">
    <citation type="journal article" date="2014" name="PLoS Genet.">
        <title>Phylogenetically driven sequencing of extremely halophilic archaea reveals strategies for static and dynamic osmo-response.</title>
        <authorList>
            <person name="Becker E.A."/>
            <person name="Seitzer P.M."/>
            <person name="Tritt A."/>
            <person name="Larsen D."/>
            <person name="Krusor M."/>
            <person name="Yao A.I."/>
            <person name="Wu D."/>
            <person name="Madern D."/>
            <person name="Eisen J.A."/>
            <person name="Darling A.E."/>
            <person name="Facciotti M.T."/>
        </authorList>
    </citation>
    <scope>NUCLEOTIDE SEQUENCE [LARGE SCALE GENOMIC DNA]</scope>
    <source>
        <strain evidence="2 3">DSM 15624</strain>
    </source>
</reference>
<protein>
    <submittedName>
        <fullName evidence="2">Beta-lactamase domain protein</fullName>
    </submittedName>
</protein>